<keyword evidence="2 7" id="KW-0813">Transport</keyword>
<evidence type="ECO:0000256" key="1">
    <source>
        <dbReference type="ARBA" id="ARBA00004651"/>
    </source>
</evidence>
<feature type="transmembrane region" description="Helical" evidence="7">
    <location>
        <begin position="145"/>
        <end position="167"/>
    </location>
</feature>
<evidence type="ECO:0000313" key="9">
    <source>
        <dbReference type="EMBL" id="SHJ54730.1"/>
    </source>
</evidence>
<feature type="transmembrane region" description="Helical" evidence="7">
    <location>
        <begin position="281"/>
        <end position="302"/>
    </location>
</feature>
<dbReference type="Pfam" id="PF12911">
    <property type="entry name" value="OppC_N"/>
    <property type="match status" value="1"/>
</dbReference>
<dbReference type="GO" id="GO:0055085">
    <property type="term" value="P:transmembrane transport"/>
    <property type="evidence" value="ECO:0007669"/>
    <property type="project" value="InterPro"/>
</dbReference>
<comment type="subcellular location">
    <subcellularLocation>
        <location evidence="1 7">Cell membrane</location>
        <topology evidence="1 7">Multi-pass membrane protein</topology>
    </subcellularLocation>
</comment>
<dbReference type="OrthoDB" id="9783218at2"/>
<comment type="similarity">
    <text evidence="7">Belongs to the binding-protein-dependent transport system permease family.</text>
</comment>
<keyword evidence="6 7" id="KW-0472">Membrane</keyword>
<feature type="domain" description="ABC transmembrane type-1" evidence="8">
    <location>
        <begin position="110"/>
        <end position="299"/>
    </location>
</feature>
<sequence length="312" mass="34866">MTGNINSSIELNQEKFRIVGCENLDAEKINRKSITFWQDVWRRFKSNKVAVGAALLLLIITLLCIFGPYISGYEYEVIDKNNRNVSPNTTYWFGTDDMGRDLFSRVCIGGRISIIIGIVCTFIMITIGILIGGIAGYFGGLIDDILMRIIEIIGSIPRLIIIILIQILLGRGIFQLVFALTIVSWTATARLVRGQILQLKEMEFILAEHSLGASPSRIIFKHLIPNVLGVIIVRMTFAVPEFIFEEAFLSFVGLGIQPPQTSWGALAATAQGNLMFYPYQLFFPCLFISLTMLSFNLMGDGLNDALDPKLRQ</sequence>
<accession>A0A1M6K7F1</accession>
<evidence type="ECO:0000256" key="4">
    <source>
        <dbReference type="ARBA" id="ARBA00022692"/>
    </source>
</evidence>
<dbReference type="PANTHER" id="PTHR43386">
    <property type="entry name" value="OLIGOPEPTIDE TRANSPORT SYSTEM PERMEASE PROTEIN APPC"/>
    <property type="match status" value="1"/>
</dbReference>
<keyword evidence="3" id="KW-1003">Cell membrane</keyword>
<feature type="transmembrane region" description="Helical" evidence="7">
    <location>
        <begin position="173"/>
        <end position="192"/>
    </location>
</feature>
<dbReference type="Pfam" id="PF00528">
    <property type="entry name" value="BPD_transp_1"/>
    <property type="match status" value="1"/>
</dbReference>
<keyword evidence="5 7" id="KW-1133">Transmembrane helix</keyword>
<gene>
    <name evidence="9" type="ORF">SAMN02745912_00294</name>
</gene>
<evidence type="ECO:0000256" key="7">
    <source>
        <dbReference type="RuleBase" id="RU363032"/>
    </source>
</evidence>
<evidence type="ECO:0000256" key="2">
    <source>
        <dbReference type="ARBA" id="ARBA00022448"/>
    </source>
</evidence>
<evidence type="ECO:0000256" key="5">
    <source>
        <dbReference type="ARBA" id="ARBA00022989"/>
    </source>
</evidence>
<dbReference type="AlphaFoldDB" id="A0A1M6K7F1"/>
<dbReference type="InterPro" id="IPR025966">
    <property type="entry name" value="OppC_N"/>
</dbReference>
<dbReference type="Gene3D" id="1.10.3720.10">
    <property type="entry name" value="MetI-like"/>
    <property type="match status" value="1"/>
</dbReference>
<name>A0A1M6K7F1_PARC5</name>
<feature type="transmembrane region" description="Helical" evidence="7">
    <location>
        <begin position="49"/>
        <end position="70"/>
    </location>
</feature>
<dbReference type="GO" id="GO:0005886">
    <property type="term" value="C:plasma membrane"/>
    <property type="evidence" value="ECO:0007669"/>
    <property type="project" value="UniProtKB-SubCell"/>
</dbReference>
<evidence type="ECO:0000259" key="8">
    <source>
        <dbReference type="PROSITE" id="PS50928"/>
    </source>
</evidence>
<dbReference type="InterPro" id="IPR035906">
    <property type="entry name" value="MetI-like_sf"/>
</dbReference>
<feature type="transmembrane region" description="Helical" evidence="7">
    <location>
        <begin position="112"/>
        <end position="138"/>
    </location>
</feature>
<dbReference type="InterPro" id="IPR000515">
    <property type="entry name" value="MetI-like"/>
</dbReference>
<evidence type="ECO:0000256" key="6">
    <source>
        <dbReference type="ARBA" id="ARBA00023136"/>
    </source>
</evidence>
<dbReference type="EMBL" id="FRAG01000002">
    <property type="protein sequence ID" value="SHJ54730.1"/>
    <property type="molecule type" value="Genomic_DNA"/>
</dbReference>
<dbReference type="CDD" id="cd06261">
    <property type="entry name" value="TM_PBP2"/>
    <property type="match status" value="1"/>
</dbReference>
<dbReference type="SUPFAM" id="SSF161098">
    <property type="entry name" value="MetI-like"/>
    <property type="match status" value="1"/>
</dbReference>
<evidence type="ECO:0000256" key="3">
    <source>
        <dbReference type="ARBA" id="ARBA00022475"/>
    </source>
</evidence>
<dbReference type="PANTHER" id="PTHR43386:SF22">
    <property type="entry name" value="OLIGOPEPTIDE TRANSPORT SYSTEM PERMEASE PROTEIN OPPC"/>
    <property type="match status" value="1"/>
</dbReference>
<dbReference type="PROSITE" id="PS50928">
    <property type="entry name" value="ABC_TM1"/>
    <property type="match status" value="1"/>
</dbReference>
<proteinExistence type="inferred from homology"/>
<dbReference type="InterPro" id="IPR050366">
    <property type="entry name" value="BP-dependent_transpt_permease"/>
</dbReference>
<evidence type="ECO:0000313" key="10">
    <source>
        <dbReference type="Proteomes" id="UP000184465"/>
    </source>
</evidence>
<dbReference type="STRING" id="1121301.SAMN02745912_00294"/>
<protein>
    <submittedName>
        <fullName evidence="9">Oligopeptide transport system permease protein</fullName>
    </submittedName>
</protein>
<dbReference type="RefSeq" id="WP_073146608.1">
    <property type="nucleotide sequence ID" value="NZ_FRAG01000002.1"/>
</dbReference>
<dbReference type="Proteomes" id="UP000184465">
    <property type="component" value="Unassembled WGS sequence"/>
</dbReference>
<organism evidence="9 10">
    <name type="scientific">Paramaledivibacter caminithermalis (strain DSM 15212 / CIP 107654 / DViRD3)</name>
    <name type="common">Clostridium caminithermale</name>
    <dbReference type="NCBI Taxonomy" id="1121301"/>
    <lineage>
        <taxon>Bacteria</taxon>
        <taxon>Bacillati</taxon>
        <taxon>Bacillota</taxon>
        <taxon>Clostridia</taxon>
        <taxon>Peptostreptococcales</taxon>
        <taxon>Caminicellaceae</taxon>
        <taxon>Paramaledivibacter</taxon>
    </lineage>
</organism>
<keyword evidence="4 7" id="KW-0812">Transmembrane</keyword>
<keyword evidence="10" id="KW-1185">Reference proteome</keyword>
<reference evidence="9 10" key="1">
    <citation type="submission" date="2016-11" db="EMBL/GenBank/DDBJ databases">
        <authorList>
            <person name="Jaros S."/>
            <person name="Januszkiewicz K."/>
            <person name="Wedrychowicz H."/>
        </authorList>
    </citation>
    <scope>NUCLEOTIDE SEQUENCE [LARGE SCALE GENOMIC DNA]</scope>
    <source>
        <strain evidence="9 10">DSM 15212</strain>
    </source>
</reference>